<reference evidence="3 4" key="1">
    <citation type="submission" date="2015-09" db="EMBL/GenBank/DDBJ databases">
        <title>Draft genome sequence of Alicyclobacillus ferrooxydans DSM 22381.</title>
        <authorList>
            <person name="Hemp J."/>
        </authorList>
    </citation>
    <scope>NUCLEOTIDE SEQUENCE [LARGE SCALE GENOMIC DNA]</scope>
    <source>
        <strain evidence="3 4">TC-34</strain>
    </source>
</reference>
<dbReference type="InterPro" id="IPR023631">
    <property type="entry name" value="Amidase_dom"/>
</dbReference>
<dbReference type="Gene3D" id="3.90.1300.10">
    <property type="entry name" value="Amidase signature (AS) domain"/>
    <property type="match status" value="1"/>
</dbReference>
<feature type="domain" description="Amidase" evidence="2">
    <location>
        <begin position="26"/>
        <end position="476"/>
    </location>
</feature>
<evidence type="ECO:0000313" key="4">
    <source>
        <dbReference type="Proteomes" id="UP000050482"/>
    </source>
</evidence>
<gene>
    <name evidence="3" type="ORF">AN477_20420</name>
</gene>
<dbReference type="STRING" id="471514.AN477_20420"/>
<evidence type="ECO:0000313" key="3">
    <source>
        <dbReference type="EMBL" id="KPV41801.1"/>
    </source>
</evidence>
<keyword evidence="4" id="KW-1185">Reference proteome</keyword>
<proteinExistence type="inferred from homology"/>
<sequence>MGSLFRDYDATGLGELVRKRELKPRELVELSVSEIERLNPVLGAVTHKMYEQALEQADHHSLEGPFAGVPMLLKDMYQDVKGEPMTYGSGAYRGHRAEQDSIYAAELRKAGMVFVGYTNVPEFALMAVTEPKQYGPARNPWNTNVTPGGSSGGSAAAVASGMVPVAGASDGGGSIRIPASYCGLFGLKPTRGRTPVGPQAGRHWQGASVSHVLSRTVRDSAAILDCLASARDTTRAFLSPSFAGQYSDVVGRGLNKRLRIAYSIQSPLDTEVDEDCRQAVLQTARVLESMGHDVVEQTAPVDGRQIAKSYITMYFGEIGAELQGLERILGRKANRHDVEPTTWLLGTLGKATSAADFVMSLNEWDKAAMQMETFHETYDLYITPTTAMRQAKIGELELKFAEKALVSMVDKFGIAKILQKTGVVDTLVETSLRRTPFTQLANLTGQPAMSVPMYQTADGLPLGVHVIAARGREDLLYQLAAELEQRPEWTDLTKVPTAN</sequence>
<keyword evidence="3" id="KW-0378">Hydrolase</keyword>
<dbReference type="InterPro" id="IPR020556">
    <property type="entry name" value="Amidase_CS"/>
</dbReference>
<comment type="similarity">
    <text evidence="1">Belongs to the amidase family.</text>
</comment>
<dbReference type="PANTHER" id="PTHR11895">
    <property type="entry name" value="TRANSAMIDASE"/>
    <property type="match status" value="1"/>
</dbReference>
<dbReference type="Pfam" id="PF01425">
    <property type="entry name" value="Amidase"/>
    <property type="match status" value="1"/>
</dbReference>
<dbReference type="PANTHER" id="PTHR11895:SF7">
    <property type="entry name" value="GLUTAMYL-TRNA(GLN) AMIDOTRANSFERASE SUBUNIT A, MITOCHONDRIAL"/>
    <property type="match status" value="1"/>
</dbReference>
<dbReference type="RefSeq" id="WP_054971040.1">
    <property type="nucleotide sequence ID" value="NZ_LJCO01000091.1"/>
</dbReference>
<accession>A0A0P9CFM4</accession>
<evidence type="ECO:0000259" key="2">
    <source>
        <dbReference type="Pfam" id="PF01425"/>
    </source>
</evidence>
<evidence type="ECO:0000256" key="1">
    <source>
        <dbReference type="ARBA" id="ARBA00009199"/>
    </source>
</evidence>
<dbReference type="AlphaFoldDB" id="A0A0P9CFM4"/>
<dbReference type="OrthoDB" id="9811471at2"/>
<dbReference type="InterPro" id="IPR036928">
    <property type="entry name" value="AS_sf"/>
</dbReference>
<dbReference type="EMBL" id="LJCO01000091">
    <property type="protein sequence ID" value="KPV41801.1"/>
    <property type="molecule type" value="Genomic_DNA"/>
</dbReference>
<protein>
    <submittedName>
        <fullName evidence="3">6-aminohexanoate hydrolase</fullName>
    </submittedName>
</protein>
<dbReference type="PROSITE" id="PS00571">
    <property type="entry name" value="AMIDASES"/>
    <property type="match status" value="1"/>
</dbReference>
<dbReference type="InterPro" id="IPR000120">
    <property type="entry name" value="Amidase"/>
</dbReference>
<dbReference type="SUPFAM" id="SSF75304">
    <property type="entry name" value="Amidase signature (AS) enzymes"/>
    <property type="match status" value="1"/>
</dbReference>
<dbReference type="Proteomes" id="UP000050482">
    <property type="component" value="Unassembled WGS sequence"/>
</dbReference>
<dbReference type="GO" id="GO:0016787">
    <property type="term" value="F:hydrolase activity"/>
    <property type="evidence" value="ECO:0007669"/>
    <property type="project" value="UniProtKB-KW"/>
</dbReference>
<name>A0A0P9CFM4_9BACL</name>
<comment type="caution">
    <text evidence="3">The sequence shown here is derived from an EMBL/GenBank/DDBJ whole genome shotgun (WGS) entry which is preliminary data.</text>
</comment>
<dbReference type="PATRIC" id="fig|471514.4.peg.3019"/>
<organism evidence="3 4">
    <name type="scientific">Alicyclobacillus ferrooxydans</name>
    <dbReference type="NCBI Taxonomy" id="471514"/>
    <lineage>
        <taxon>Bacteria</taxon>
        <taxon>Bacillati</taxon>
        <taxon>Bacillota</taxon>
        <taxon>Bacilli</taxon>
        <taxon>Bacillales</taxon>
        <taxon>Alicyclobacillaceae</taxon>
        <taxon>Alicyclobacillus</taxon>
    </lineage>
</organism>